<dbReference type="RefSeq" id="XP_060362813.1">
    <property type="nucleotide sequence ID" value="XM_060508699.1"/>
</dbReference>
<dbReference type="Proteomes" id="UP001244207">
    <property type="component" value="Unassembled WGS sequence"/>
</dbReference>
<dbReference type="EMBL" id="JAHMHS010000075">
    <property type="protein sequence ID" value="KAK1722758.1"/>
    <property type="molecule type" value="Genomic_DNA"/>
</dbReference>
<name>A0AAD8XFC9_GLOAC</name>
<sequence>MNVDFTKAIDAMRLAICVESLSATCQQLSASTKIQQYQGIEIEYTQEQQNYCCCCCCCI</sequence>
<keyword evidence="2" id="KW-1185">Reference proteome</keyword>
<gene>
    <name evidence="1" type="ORF">BDZ83DRAFT_628361</name>
</gene>
<dbReference type="AlphaFoldDB" id="A0AAD8XFC9"/>
<dbReference type="GeneID" id="85392598"/>
<evidence type="ECO:0000313" key="1">
    <source>
        <dbReference type="EMBL" id="KAK1722758.1"/>
    </source>
</evidence>
<reference evidence="1" key="1">
    <citation type="submission" date="2021-12" db="EMBL/GenBank/DDBJ databases">
        <title>Comparative genomics, transcriptomics and evolutionary studies reveal genomic signatures of adaptation to plant cell wall in hemibiotrophic fungi.</title>
        <authorList>
            <consortium name="DOE Joint Genome Institute"/>
            <person name="Baroncelli R."/>
            <person name="Diaz J.F."/>
            <person name="Benocci T."/>
            <person name="Peng M."/>
            <person name="Battaglia E."/>
            <person name="Haridas S."/>
            <person name="Andreopoulos W."/>
            <person name="Labutti K."/>
            <person name="Pangilinan J."/>
            <person name="Floch G.L."/>
            <person name="Makela M.R."/>
            <person name="Henrissat B."/>
            <person name="Grigoriev I.V."/>
            <person name="Crouch J.A."/>
            <person name="De Vries R.P."/>
            <person name="Sukno S.A."/>
            <person name="Thon M.R."/>
        </authorList>
    </citation>
    <scope>NUCLEOTIDE SEQUENCE</scope>
    <source>
        <strain evidence="1">CBS 112980</strain>
    </source>
</reference>
<comment type="caution">
    <text evidence="1">The sequence shown here is derived from an EMBL/GenBank/DDBJ whole genome shotgun (WGS) entry which is preliminary data.</text>
</comment>
<protein>
    <submittedName>
        <fullName evidence="1">Uncharacterized protein</fullName>
    </submittedName>
</protein>
<proteinExistence type="predicted"/>
<accession>A0AAD8XFC9</accession>
<evidence type="ECO:0000313" key="2">
    <source>
        <dbReference type="Proteomes" id="UP001244207"/>
    </source>
</evidence>
<organism evidence="1 2">
    <name type="scientific">Glomerella acutata</name>
    <name type="common">Colletotrichum acutatum</name>
    <dbReference type="NCBI Taxonomy" id="27357"/>
    <lineage>
        <taxon>Eukaryota</taxon>
        <taxon>Fungi</taxon>
        <taxon>Dikarya</taxon>
        <taxon>Ascomycota</taxon>
        <taxon>Pezizomycotina</taxon>
        <taxon>Sordariomycetes</taxon>
        <taxon>Hypocreomycetidae</taxon>
        <taxon>Glomerellales</taxon>
        <taxon>Glomerellaceae</taxon>
        <taxon>Colletotrichum</taxon>
        <taxon>Colletotrichum acutatum species complex</taxon>
    </lineage>
</organism>